<name>A0ABR0KQR3_9PEZI</name>
<feature type="compositionally biased region" description="Basic and acidic residues" evidence="1">
    <location>
        <begin position="13"/>
        <end position="22"/>
    </location>
</feature>
<feature type="compositionally biased region" description="Polar residues" evidence="1">
    <location>
        <begin position="206"/>
        <end position="215"/>
    </location>
</feature>
<dbReference type="SUPFAM" id="SSF144000">
    <property type="entry name" value="Oxysterol-binding protein-like"/>
    <property type="match status" value="1"/>
</dbReference>
<dbReference type="Gene3D" id="3.30.70.3490">
    <property type="match status" value="1"/>
</dbReference>
<sequence length="276" mass="31604">MFIKNLTTNKKDLLFDASHARETPPSARPLSEQSERESQKLWYKVTQAVKIADQNTATDEKSRIENMQRDEAAKRAEQGIEWHPKLFRKIDAGGRDREGEEGLDWILDADIDGRSPAEQSRLILSIAPILPDQQQHQLQQRQHQNEYQQQYQQPQQEPQRQPQQQPSQPSSQPSYSQQQQQQQQQTTHPYSRPQGSNDLVDFGQNDGVNSSSSSHIGFMGQTPWESKDIEHPNNGGGQFGIGLQQPMQPSGYQLERSVRRQDSDDGRVEEFMEAES</sequence>
<protein>
    <submittedName>
        <fullName evidence="2">Oxysterol-binding protein OBPa</fullName>
    </submittedName>
</protein>
<evidence type="ECO:0000313" key="2">
    <source>
        <dbReference type="EMBL" id="KAK5108928.1"/>
    </source>
</evidence>
<feature type="region of interest" description="Disordered" evidence="1">
    <location>
        <begin position="13"/>
        <end position="38"/>
    </location>
</feature>
<gene>
    <name evidence="2" type="primary">OSH6_1</name>
    <name evidence="2" type="ORF">LTR16_005927</name>
</gene>
<accession>A0ABR0KQR3</accession>
<organism evidence="2 3">
    <name type="scientific">Cryomyces antarcticus</name>
    <dbReference type="NCBI Taxonomy" id="329879"/>
    <lineage>
        <taxon>Eukaryota</taxon>
        <taxon>Fungi</taxon>
        <taxon>Dikarya</taxon>
        <taxon>Ascomycota</taxon>
        <taxon>Pezizomycotina</taxon>
        <taxon>Dothideomycetes</taxon>
        <taxon>Dothideomycetes incertae sedis</taxon>
        <taxon>Cryomyces</taxon>
    </lineage>
</organism>
<feature type="compositionally biased region" description="Polar residues" evidence="1">
    <location>
        <begin position="186"/>
        <end position="197"/>
    </location>
</feature>
<dbReference type="EMBL" id="JAVRRA010025648">
    <property type="protein sequence ID" value="KAK5108928.1"/>
    <property type="molecule type" value="Genomic_DNA"/>
</dbReference>
<reference evidence="2 3" key="1">
    <citation type="submission" date="2023-08" db="EMBL/GenBank/DDBJ databases">
        <title>Black Yeasts Isolated from many extreme environments.</title>
        <authorList>
            <person name="Coleine C."/>
            <person name="Stajich J.E."/>
            <person name="Selbmann L."/>
        </authorList>
    </citation>
    <scope>NUCLEOTIDE SEQUENCE [LARGE SCALE GENOMIC DNA]</scope>
    <source>
        <strain evidence="2 3">CCFEE 536</strain>
    </source>
</reference>
<comment type="caution">
    <text evidence="2">The sequence shown here is derived from an EMBL/GenBank/DDBJ whole genome shotgun (WGS) entry which is preliminary data.</text>
</comment>
<dbReference type="Proteomes" id="UP001357485">
    <property type="component" value="Unassembled WGS sequence"/>
</dbReference>
<feature type="region of interest" description="Disordered" evidence="1">
    <location>
        <begin position="134"/>
        <end position="276"/>
    </location>
</feature>
<keyword evidence="3" id="KW-1185">Reference proteome</keyword>
<dbReference type="InterPro" id="IPR037239">
    <property type="entry name" value="OSBP_sf"/>
</dbReference>
<evidence type="ECO:0000256" key="1">
    <source>
        <dbReference type="SAM" id="MobiDB-lite"/>
    </source>
</evidence>
<proteinExistence type="predicted"/>
<evidence type="ECO:0000313" key="3">
    <source>
        <dbReference type="Proteomes" id="UP001357485"/>
    </source>
</evidence>
<feature type="compositionally biased region" description="Low complexity" evidence="1">
    <location>
        <begin position="134"/>
        <end position="185"/>
    </location>
</feature>
<feature type="compositionally biased region" description="Basic and acidic residues" evidence="1">
    <location>
        <begin position="256"/>
        <end position="270"/>
    </location>
</feature>